<evidence type="ECO:0008006" key="6">
    <source>
        <dbReference type="Google" id="ProtNLM"/>
    </source>
</evidence>
<keyword evidence="5" id="KW-1185">Reference proteome</keyword>
<dbReference type="EMBL" id="JAVRRA010000500">
    <property type="protein sequence ID" value="KAK5286642.1"/>
    <property type="molecule type" value="Genomic_DNA"/>
</dbReference>
<evidence type="ECO:0000313" key="4">
    <source>
        <dbReference type="EMBL" id="KAK5286642.1"/>
    </source>
</evidence>
<feature type="compositionally biased region" description="Low complexity" evidence="1">
    <location>
        <begin position="175"/>
        <end position="185"/>
    </location>
</feature>
<feature type="domain" description="Get5 C-terminal" evidence="3">
    <location>
        <begin position="230"/>
        <end position="273"/>
    </location>
</feature>
<protein>
    <recommendedName>
        <fullName evidence="6">Ubiquitin-like domain-containing protein</fullName>
    </recommendedName>
</protein>
<dbReference type="Pfam" id="PF17183">
    <property type="entry name" value="Get5_C"/>
    <property type="match status" value="1"/>
</dbReference>
<dbReference type="InterPro" id="IPR024737">
    <property type="entry name" value="Get5_N"/>
</dbReference>
<name>A0ABR0M6G7_9PEZI</name>
<proteinExistence type="predicted"/>
<feature type="compositionally biased region" description="Low complexity" evidence="1">
    <location>
        <begin position="64"/>
        <end position="86"/>
    </location>
</feature>
<accession>A0ABR0M6G7</accession>
<dbReference type="InterPro" id="IPR049256">
    <property type="entry name" value="Get5_C"/>
</dbReference>
<evidence type="ECO:0000256" key="1">
    <source>
        <dbReference type="SAM" id="MobiDB-lite"/>
    </source>
</evidence>
<sequence length="275" mass="28846">MTEISFAKSFLSALDSRPVKLSSDHVSDPKKHPSQSAARHVTDPTRQYILPKMPTPMPKRRKLSSPTDPSSPGADPASSAAPPTTSVTLNPMRAAAAQPVTLASQALSTSIHAIKTLYAAQTGTSVDKIKLLLHKKPCADSKTLKELLPDGDADAARALEFGVMLLGGAVPLPAATSPSLSSPAAGEARTPALESPDPTAPPREIDTLWKGFAAAKAHAEPKPNAADVPVTQGATGGEALQSEAFWEDLKGFLVQRLRDEAEGERVAGLFRKAVL</sequence>
<gene>
    <name evidence="4" type="ORF">LTR16_004081</name>
</gene>
<dbReference type="Gene3D" id="1.10.286.70">
    <property type="entry name" value="Get5 dimerization domain"/>
    <property type="match status" value="1"/>
</dbReference>
<dbReference type="Proteomes" id="UP001357485">
    <property type="component" value="Unassembled WGS sequence"/>
</dbReference>
<evidence type="ECO:0000313" key="5">
    <source>
        <dbReference type="Proteomes" id="UP001357485"/>
    </source>
</evidence>
<feature type="region of interest" description="Disordered" evidence="1">
    <location>
        <begin position="17"/>
        <end position="87"/>
    </location>
</feature>
<feature type="compositionally biased region" description="Basic and acidic residues" evidence="1">
    <location>
        <begin position="22"/>
        <end position="31"/>
    </location>
</feature>
<dbReference type="CDD" id="cd17039">
    <property type="entry name" value="Ubl_ubiquitin_like"/>
    <property type="match status" value="1"/>
</dbReference>
<comment type="caution">
    <text evidence="4">The sequence shown here is derived from an EMBL/GenBank/DDBJ whole genome shotgun (WGS) entry which is preliminary data.</text>
</comment>
<feature type="region of interest" description="Disordered" evidence="1">
    <location>
        <begin position="175"/>
        <end position="201"/>
    </location>
</feature>
<dbReference type="Pfam" id="PF12754">
    <property type="entry name" value="Get5_N"/>
    <property type="match status" value="1"/>
</dbReference>
<feature type="domain" description="Get5 N-terminal" evidence="2">
    <location>
        <begin position="6"/>
        <end position="168"/>
    </location>
</feature>
<evidence type="ECO:0000259" key="3">
    <source>
        <dbReference type="Pfam" id="PF17183"/>
    </source>
</evidence>
<evidence type="ECO:0000259" key="2">
    <source>
        <dbReference type="Pfam" id="PF12754"/>
    </source>
</evidence>
<organism evidence="4 5">
    <name type="scientific">Cryomyces antarcticus</name>
    <dbReference type="NCBI Taxonomy" id="329879"/>
    <lineage>
        <taxon>Eukaryota</taxon>
        <taxon>Fungi</taxon>
        <taxon>Dikarya</taxon>
        <taxon>Ascomycota</taxon>
        <taxon>Pezizomycotina</taxon>
        <taxon>Dothideomycetes</taxon>
        <taxon>Dothideomycetes incertae sedis</taxon>
        <taxon>Cryomyces</taxon>
    </lineage>
</organism>
<reference evidence="4 5" key="1">
    <citation type="submission" date="2023-08" db="EMBL/GenBank/DDBJ databases">
        <title>Black Yeasts Isolated from many extreme environments.</title>
        <authorList>
            <person name="Coleine C."/>
            <person name="Stajich J.E."/>
            <person name="Selbmann L."/>
        </authorList>
    </citation>
    <scope>NUCLEOTIDE SEQUENCE [LARGE SCALE GENOMIC DNA]</scope>
    <source>
        <strain evidence="4 5">CCFEE 536</strain>
    </source>
</reference>